<evidence type="ECO:0000313" key="2">
    <source>
        <dbReference type="EMBL" id="SFU77781.1"/>
    </source>
</evidence>
<dbReference type="OrthoDB" id="6382175at2"/>
<gene>
    <name evidence="2" type="ORF">SAMN05216552_1009147</name>
</gene>
<evidence type="ECO:0008006" key="4">
    <source>
        <dbReference type="Google" id="ProtNLM"/>
    </source>
</evidence>
<evidence type="ECO:0000313" key="3">
    <source>
        <dbReference type="Proteomes" id="UP000199391"/>
    </source>
</evidence>
<dbReference type="Proteomes" id="UP000199391">
    <property type="component" value="Unassembled WGS sequence"/>
</dbReference>
<dbReference type="STRING" id="1035707.SAMN05216552_1009147"/>
<keyword evidence="1" id="KW-0732">Signal</keyword>
<dbReference type="PROSITE" id="PS51257">
    <property type="entry name" value="PROKAR_LIPOPROTEIN"/>
    <property type="match status" value="1"/>
</dbReference>
<name>A0A1I7IY79_9BURK</name>
<feature type="chain" id="PRO_5011757296" description="Lipoprotein" evidence="1">
    <location>
        <begin position="19"/>
        <end position="247"/>
    </location>
</feature>
<organism evidence="2 3">
    <name type="scientific">Pseudoduganella namucuonensis</name>
    <dbReference type="NCBI Taxonomy" id="1035707"/>
    <lineage>
        <taxon>Bacteria</taxon>
        <taxon>Pseudomonadati</taxon>
        <taxon>Pseudomonadota</taxon>
        <taxon>Betaproteobacteria</taxon>
        <taxon>Burkholderiales</taxon>
        <taxon>Oxalobacteraceae</taxon>
        <taxon>Telluria group</taxon>
        <taxon>Pseudoduganella</taxon>
    </lineage>
</organism>
<sequence length="247" mass="25468">MKHIAKTGMATAALALLAACGGGDGVAVNPPQGAPQPVAPKAVQLVADFNTSVEGWKGESSDYSAADAPEHVVFEQRTLDAPLTGKGYYVAGRNKSDDLFLYVKKQYGGLAPSTSYKLGFTVKFATDVPSGCMGVGGSPGESVWMVGGASDFEPKAVVKDGRTEVNIDRGNQAGGGKAGQVLGTIGNSVQDCGASRNESKTLKSAEPLVVKTDVDGKLWVLVGIDSGFESASHVSFQSVTLDLDPVK</sequence>
<dbReference type="EMBL" id="FPBO01000009">
    <property type="protein sequence ID" value="SFU77781.1"/>
    <property type="molecule type" value="Genomic_DNA"/>
</dbReference>
<dbReference type="RefSeq" id="WP_143133093.1">
    <property type="nucleotide sequence ID" value="NZ_FPBO01000009.1"/>
</dbReference>
<evidence type="ECO:0000256" key="1">
    <source>
        <dbReference type="SAM" id="SignalP"/>
    </source>
</evidence>
<dbReference type="AlphaFoldDB" id="A0A1I7IY79"/>
<accession>A0A1I7IY79</accession>
<keyword evidence="3" id="KW-1185">Reference proteome</keyword>
<reference evidence="3" key="1">
    <citation type="submission" date="2016-10" db="EMBL/GenBank/DDBJ databases">
        <authorList>
            <person name="Varghese N."/>
            <person name="Submissions S."/>
        </authorList>
    </citation>
    <scope>NUCLEOTIDE SEQUENCE [LARGE SCALE GENOMIC DNA]</scope>
    <source>
        <strain evidence="3">CGMCC 1.11014</strain>
    </source>
</reference>
<feature type="signal peptide" evidence="1">
    <location>
        <begin position="1"/>
        <end position="18"/>
    </location>
</feature>
<protein>
    <recommendedName>
        <fullName evidence="4">Lipoprotein</fullName>
    </recommendedName>
</protein>
<proteinExistence type="predicted"/>